<keyword evidence="9" id="KW-0732">Signal</keyword>
<accession>A0A0N4ZU65</accession>
<dbReference type="Proteomes" id="UP000038045">
    <property type="component" value="Unplaced"/>
</dbReference>
<dbReference type="InterPro" id="IPR004843">
    <property type="entry name" value="Calcineurin-like_PHP"/>
</dbReference>
<keyword evidence="8" id="KW-0479">Metal-binding</keyword>
<evidence type="ECO:0000256" key="1">
    <source>
        <dbReference type="ARBA" id="ARBA00001936"/>
    </source>
</evidence>
<proteinExistence type="inferred from homology"/>
<evidence type="ECO:0000256" key="13">
    <source>
        <dbReference type="ARBA" id="ARBA00023211"/>
    </source>
</evidence>
<evidence type="ECO:0000259" key="14">
    <source>
        <dbReference type="Pfam" id="PF00149"/>
    </source>
</evidence>
<dbReference type="GO" id="GO:0046872">
    <property type="term" value="F:metal ion binding"/>
    <property type="evidence" value="ECO:0007669"/>
    <property type="project" value="UniProtKB-KW"/>
</dbReference>
<dbReference type="GO" id="GO:0016787">
    <property type="term" value="F:hydrolase activity"/>
    <property type="evidence" value="ECO:0007669"/>
    <property type="project" value="UniProtKB-KW"/>
</dbReference>
<dbReference type="Pfam" id="PF00149">
    <property type="entry name" value="Metallophos"/>
    <property type="match status" value="1"/>
</dbReference>
<comment type="similarity">
    <text evidence="4">Belongs to the metallophosphoesterase superfamily. MPPE1 family.</text>
</comment>
<reference evidence="16" key="1">
    <citation type="submission" date="2017-02" db="UniProtKB">
        <authorList>
            <consortium name="WormBaseParasite"/>
        </authorList>
    </citation>
    <scope>IDENTIFICATION</scope>
</reference>
<evidence type="ECO:0000256" key="7">
    <source>
        <dbReference type="ARBA" id="ARBA00022692"/>
    </source>
</evidence>
<keyword evidence="13" id="KW-0464">Manganese</keyword>
<dbReference type="GO" id="GO:0016020">
    <property type="term" value="C:membrane"/>
    <property type="evidence" value="ECO:0007669"/>
    <property type="project" value="UniProtKB-SubCell"/>
</dbReference>
<evidence type="ECO:0000256" key="5">
    <source>
        <dbReference type="ARBA" id="ARBA00010112"/>
    </source>
</evidence>
<dbReference type="Gene3D" id="3.60.21.10">
    <property type="match status" value="1"/>
</dbReference>
<keyword evidence="12" id="KW-0472">Membrane</keyword>
<evidence type="ECO:0000313" key="16">
    <source>
        <dbReference type="WBParaSite" id="PTRK_0001213100.1"/>
    </source>
</evidence>
<comment type="similarity">
    <text evidence="5">Belongs to the nematode transthyretin-like family.</text>
</comment>
<organism evidence="15 16">
    <name type="scientific">Parastrongyloides trichosuri</name>
    <name type="common">Possum-specific nematode worm</name>
    <dbReference type="NCBI Taxonomy" id="131310"/>
    <lineage>
        <taxon>Eukaryota</taxon>
        <taxon>Metazoa</taxon>
        <taxon>Ecdysozoa</taxon>
        <taxon>Nematoda</taxon>
        <taxon>Chromadorea</taxon>
        <taxon>Rhabditida</taxon>
        <taxon>Tylenchina</taxon>
        <taxon>Panagrolaimomorpha</taxon>
        <taxon>Strongyloidoidea</taxon>
        <taxon>Strongyloididae</taxon>
        <taxon>Parastrongyloides</taxon>
    </lineage>
</organism>
<feature type="domain" description="Calcineurin-like phosphoesterase" evidence="14">
    <location>
        <begin position="2"/>
        <end position="187"/>
    </location>
</feature>
<keyword evidence="10" id="KW-0378">Hydrolase</keyword>
<dbReference type="GO" id="GO:0005576">
    <property type="term" value="C:extracellular region"/>
    <property type="evidence" value="ECO:0007669"/>
    <property type="project" value="UniProtKB-SubCell"/>
</dbReference>
<dbReference type="SUPFAM" id="SSF56300">
    <property type="entry name" value="Metallo-dependent phosphatases"/>
    <property type="match status" value="1"/>
</dbReference>
<dbReference type="GO" id="GO:0009986">
    <property type="term" value="C:cell surface"/>
    <property type="evidence" value="ECO:0007669"/>
    <property type="project" value="InterPro"/>
</dbReference>
<evidence type="ECO:0000256" key="9">
    <source>
        <dbReference type="ARBA" id="ARBA00022729"/>
    </source>
</evidence>
<evidence type="ECO:0000256" key="11">
    <source>
        <dbReference type="ARBA" id="ARBA00022989"/>
    </source>
</evidence>
<keyword evidence="11" id="KW-1133">Transmembrane helix</keyword>
<dbReference type="InterPro" id="IPR033308">
    <property type="entry name" value="PGAP5/Cdc1/Ted1"/>
</dbReference>
<dbReference type="InterPro" id="IPR038479">
    <property type="entry name" value="Transthyretin-like_sf"/>
</dbReference>
<dbReference type="WBParaSite" id="PTRK_0001213100.1">
    <property type="protein sequence ID" value="PTRK_0001213100.1"/>
    <property type="gene ID" value="PTRK_0001213100"/>
</dbReference>
<dbReference type="PANTHER" id="PTHR13315:SF0">
    <property type="entry name" value="METALLOPHOSPHOESTERASE 1"/>
    <property type="match status" value="1"/>
</dbReference>
<keyword evidence="7" id="KW-0812">Transmembrane</keyword>
<evidence type="ECO:0000256" key="3">
    <source>
        <dbReference type="ARBA" id="ARBA00004613"/>
    </source>
</evidence>
<comment type="cofactor">
    <cofactor evidence="1">
        <name>Mn(2+)</name>
        <dbReference type="ChEBI" id="CHEBI:29035"/>
    </cofactor>
</comment>
<evidence type="ECO:0000313" key="15">
    <source>
        <dbReference type="Proteomes" id="UP000038045"/>
    </source>
</evidence>
<evidence type="ECO:0000256" key="6">
    <source>
        <dbReference type="ARBA" id="ARBA00022525"/>
    </source>
</evidence>
<evidence type="ECO:0000256" key="2">
    <source>
        <dbReference type="ARBA" id="ARBA00004141"/>
    </source>
</evidence>
<evidence type="ECO:0000256" key="12">
    <source>
        <dbReference type="ARBA" id="ARBA00023136"/>
    </source>
</evidence>
<sequence length="378" mass="44184">MIADTHLLGPYKGHWFDKLRREWQMWRSFQTSLTLLSPDATFFLGDIFDEGQWSNREQFDEYINRFNELFKVNKNTQRYVVVGNHDIGFHEGLHPLRELWFGKAYPNSTPVGIIKLKNETFVLVNSMAMHGDDCRLCHMAEIEIERIGKMLKEEGSMSQSGVDTHKENDKIEKRPTVLMHFPLYRINDMYCEGGEELNDINIRKSELFREKWECLIIFNNLYFHVFLLPTIKLQKRVIVAGKLTCKYEAAKNVGVELWEIDRSAAHDVEKDTETDHEGNFYIDVVVVDYLSSDLELVIKIFHQCNVKDADLCYKMIEIPVPTTFFNHNDENEETYTPRAYNLGIIELDTDHPIQGKSCSYILGNTINRFVEFGSKFIP</sequence>
<protein>
    <submittedName>
        <fullName evidence="16">Metallophos domain-containing protein</fullName>
    </submittedName>
</protein>
<evidence type="ECO:0000256" key="10">
    <source>
        <dbReference type="ARBA" id="ARBA00022801"/>
    </source>
</evidence>
<dbReference type="Pfam" id="PF01060">
    <property type="entry name" value="TTR-52"/>
    <property type="match status" value="1"/>
</dbReference>
<keyword evidence="15" id="KW-1185">Reference proteome</keyword>
<dbReference type="InterPro" id="IPR001534">
    <property type="entry name" value="Transthyretin-like"/>
</dbReference>
<keyword evidence="6" id="KW-0964">Secreted</keyword>
<dbReference type="PANTHER" id="PTHR13315">
    <property type="entry name" value="METALLO PHOSPHOESTERASE RELATED"/>
    <property type="match status" value="1"/>
</dbReference>
<comment type="subcellular location">
    <subcellularLocation>
        <location evidence="2">Membrane</location>
        <topology evidence="2">Multi-pass membrane protein</topology>
    </subcellularLocation>
    <subcellularLocation>
        <location evidence="3">Secreted</location>
    </subcellularLocation>
</comment>
<evidence type="ECO:0000256" key="8">
    <source>
        <dbReference type="ARBA" id="ARBA00022723"/>
    </source>
</evidence>
<dbReference type="Gene3D" id="2.60.40.3330">
    <property type="match status" value="1"/>
</dbReference>
<evidence type="ECO:0000256" key="4">
    <source>
        <dbReference type="ARBA" id="ARBA00008895"/>
    </source>
</evidence>
<dbReference type="STRING" id="131310.A0A0N4ZU65"/>
<dbReference type="GO" id="GO:0006506">
    <property type="term" value="P:GPI anchor biosynthetic process"/>
    <property type="evidence" value="ECO:0007669"/>
    <property type="project" value="InterPro"/>
</dbReference>
<dbReference type="AlphaFoldDB" id="A0A0N4ZU65"/>
<dbReference type="InterPro" id="IPR029052">
    <property type="entry name" value="Metallo-depent_PP-like"/>
</dbReference>
<name>A0A0N4ZU65_PARTI</name>